<dbReference type="Proteomes" id="UP000270094">
    <property type="component" value="Unassembled WGS sequence"/>
</dbReference>
<dbReference type="AlphaFoldDB" id="A0A3P7JBH8"/>
<evidence type="ECO:0000313" key="2">
    <source>
        <dbReference type="EMBL" id="VDM78053.1"/>
    </source>
</evidence>
<proteinExistence type="predicted"/>
<protein>
    <submittedName>
        <fullName evidence="2">Uncharacterized protein</fullName>
    </submittedName>
</protein>
<evidence type="ECO:0000313" key="3">
    <source>
        <dbReference type="Proteomes" id="UP000270094"/>
    </source>
</evidence>
<keyword evidence="1" id="KW-1133">Transmembrane helix</keyword>
<keyword evidence="3" id="KW-1185">Reference proteome</keyword>
<keyword evidence="1" id="KW-0472">Membrane</keyword>
<reference evidence="2 3" key="1">
    <citation type="submission" date="2018-11" db="EMBL/GenBank/DDBJ databases">
        <authorList>
            <consortium name="Pathogen Informatics"/>
        </authorList>
    </citation>
    <scope>NUCLEOTIDE SEQUENCE [LARGE SCALE GENOMIC DNA]</scope>
</reference>
<evidence type="ECO:0000256" key="1">
    <source>
        <dbReference type="SAM" id="Phobius"/>
    </source>
</evidence>
<name>A0A3P7JBH8_STRVU</name>
<dbReference type="EMBL" id="UYYB01100844">
    <property type="protein sequence ID" value="VDM78053.1"/>
    <property type="molecule type" value="Genomic_DNA"/>
</dbReference>
<dbReference type="OrthoDB" id="10591210at2759"/>
<accession>A0A3P7JBH8</accession>
<sequence>MLRFYKRSLCLGVTLVPLVVLCSIFAFLKKSDLHEGLSAFMVGPNKLLNFSEDMSENTHLFENTCRYVWAEDEEPSMKGVTLVPLAVFCSILVLVKKSDQLHEGLSAFMVEPNKLLNASEDMSETTHLFENTCRYVWVEDEEPSMKVRVTS</sequence>
<feature type="transmembrane region" description="Helical" evidence="1">
    <location>
        <begin position="9"/>
        <end position="28"/>
    </location>
</feature>
<keyword evidence="1" id="KW-0812">Transmembrane</keyword>
<gene>
    <name evidence="2" type="ORF">SVUK_LOCUS13051</name>
</gene>
<organism evidence="2 3">
    <name type="scientific">Strongylus vulgaris</name>
    <name type="common">Blood worm</name>
    <dbReference type="NCBI Taxonomy" id="40348"/>
    <lineage>
        <taxon>Eukaryota</taxon>
        <taxon>Metazoa</taxon>
        <taxon>Ecdysozoa</taxon>
        <taxon>Nematoda</taxon>
        <taxon>Chromadorea</taxon>
        <taxon>Rhabditida</taxon>
        <taxon>Rhabditina</taxon>
        <taxon>Rhabditomorpha</taxon>
        <taxon>Strongyloidea</taxon>
        <taxon>Strongylidae</taxon>
        <taxon>Strongylus</taxon>
    </lineage>
</organism>